<dbReference type="EMBL" id="CP045997">
    <property type="protein sequence ID" value="QHV97909.1"/>
    <property type="molecule type" value="Genomic_DNA"/>
</dbReference>
<dbReference type="Proteomes" id="UP000464577">
    <property type="component" value="Chromosome"/>
</dbReference>
<keyword evidence="3" id="KW-1185">Reference proteome</keyword>
<proteinExistence type="predicted"/>
<name>A0A6P1W1P6_9BACT</name>
<accession>A0A6P1W1P6</accession>
<keyword evidence="1" id="KW-0472">Membrane</keyword>
<organism evidence="2 3">
    <name type="scientific">Spirosoma endbachense</name>
    <dbReference type="NCBI Taxonomy" id="2666025"/>
    <lineage>
        <taxon>Bacteria</taxon>
        <taxon>Pseudomonadati</taxon>
        <taxon>Bacteroidota</taxon>
        <taxon>Cytophagia</taxon>
        <taxon>Cytophagales</taxon>
        <taxon>Cytophagaceae</taxon>
        <taxon>Spirosoma</taxon>
    </lineage>
</organism>
<feature type="transmembrane region" description="Helical" evidence="1">
    <location>
        <begin position="329"/>
        <end position="350"/>
    </location>
</feature>
<evidence type="ECO:0000313" key="3">
    <source>
        <dbReference type="Proteomes" id="UP000464577"/>
    </source>
</evidence>
<keyword evidence="1" id="KW-0812">Transmembrane</keyword>
<reference evidence="2 3" key="1">
    <citation type="submission" date="2019-11" db="EMBL/GenBank/DDBJ databases">
        <title>Spirosoma endbachense sp. nov., isolated from a natural salt meadow.</title>
        <authorList>
            <person name="Rojas J."/>
            <person name="Ambika Manirajan B."/>
            <person name="Ratering S."/>
            <person name="Suarez C."/>
            <person name="Geissler-Plaum R."/>
            <person name="Schnell S."/>
        </authorList>
    </citation>
    <scope>NUCLEOTIDE SEQUENCE [LARGE SCALE GENOMIC DNA]</scope>
    <source>
        <strain evidence="2 3">I-24</strain>
    </source>
</reference>
<dbReference type="AlphaFoldDB" id="A0A6P1W1P6"/>
<sequence>MFELFFSHTMSDEIVIEPDSEDNSGKKALPEKVSLEQYKAWLYLMKQTRDTDIKLYDNNKIFILNDITDLDARIAEKLRLTDNLTLTVKIVVSLSNKEVKSFGTWEAFKTHNWQSINSQVESMVLDWDFSVLIPQQKTLPQTHTLKIRIGSELRPSEFFHVVMNGGEDFEISEVTSQMICKVDFINSVLASEYLNLVSDWYEGLSKNEPTSSLVTFFKNNRRRIRSGITVLALVTGVIILNIGFKAAINYLGSQSISQVSKWFFAFLTSSVPFLYIAYLIGDYYTDSINDIVFKFKESPIFRITRGDISKVAEYKAANNKFIIDIRNKLIVSLIASGIILFFGTFIPDLIKKVVSFWLH</sequence>
<gene>
    <name evidence="2" type="ORF">GJR95_24155</name>
</gene>
<dbReference type="KEGG" id="senf:GJR95_24155"/>
<evidence type="ECO:0000256" key="1">
    <source>
        <dbReference type="SAM" id="Phobius"/>
    </source>
</evidence>
<feature type="transmembrane region" description="Helical" evidence="1">
    <location>
        <begin position="228"/>
        <end position="250"/>
    </location>
</feature>
<feature type="transmembrane region" description="Helical" evidence="1">
    <location>
        <begin position="262"/>
        <end position="281"/>
    </location>
</feature>
<keyword evidence="1" id="KW-1133">Transmembrane helix</keyword>
<protein>
    <submittedName>
        <fullName evidence="2">Uncharacterized protein</fullName>
    </submittedName>
</protein>
<evidence type="ECO:0000313" key="2">
    <source>
        <dbReference type="EMBL" id="QHV97909.1"/>
    </source>
</evidence>